<evidence type="ECO:0000256" key="12">
    <source>
        <dbReference type="ARBA" id="ARBA00022837"/>
    </source>
</evidence>
<feature type="compositionally biased region" description="Basic residues" evidence="24">
    <location>
        <begin position="56"/>
        <end position="67"/>
    </location>
</feature>
<evidence type="ECO:0000256" key="22">
    <source>
        <dbReference type="ARBA" id="ARBA00048679"/>
    </source>
</evidence>
<keyword evidence="19" id="KW-0275">Fatty acid biosynthesis</keyword>
<gene>
    <name evidence="29" type="ORF">BRAPAZ1V2_A05P51100.2</name>
</gene>
<dbReference type="EC" id="2.7.11.1" evidence="4"/>
<evidence type="ECO:0000256" key="11">
    <source>
        <dbReference type="ARBA" id="ARBA00022832"/>
    </source>
</evidence>
<dbReference type="PROSITE" id="PS00107">
    <property type="entry name" value="PROTEIN_KINASE_ATP"/>
    <property type="match status" value="1"/>
</dbReference>
<dbReference type="PROSITE" id="PS50032">
    <property type="entry name" value="KA1"/>
    <property type="match status" value="1"/>
</dbReference>
<keyword evidence="7" id="KW-0808">Transferase</keyword>
<dbReference type="CDD" id="cd12122">
    <property type="entry name" value="AMPKA_C"/>
    <property type="match status" value="1"/>
</dbReference>
<dbReference type="SUPFAM" id="SSF103243">
    <property type="entry name" value="KA1-like"/>
    <property type="match status" value="1"/>
</dbReference>
<feature type="transmembrane region" description="Helical" evidence="25">
    <location>
        <begin position="220"/>
        <end position="239"/>
    </location>
</feature>
<comment type="catalytic activity">
    <reaction evidence="22">
        <text>L-seryl-[protein] + ATP = O-phospho-L-seryl-[protein] + ADP + H(+)</text>
        <dbReference type="Rhea" id="RHEA:17989"/>
        <dbReference type="Rhea" id="RHEA-COMP:9863"/>
        <dbReference type="Rhea" id="RHEA-COMP:11604"/>
        <dbReference type="ChEBI" id="CHEBI:15378"/>
        <dbReference type="ChEBI" id="CHEBI:29999"/>
        <dbReference type="ChEBI" id="CHEBI:30616"/>
        <dbReference type="ChEBI" id="CHEBI:83421"/>
        <dbReference type="ChEBI" id="CHEBI:456216"/>
        <dbReference type="EC" id="2.7.11.1"/>
    </reaction>
</comment>
<dbReference type="GO" id="GO:0009507">
    <property type="term" value="C:chloroplast"/>
    <property type="evidence" value="ECO:0007669"/>
    <property type="project" value="UniProtKB-ARBA"/>
</dbReference>
<organism evidence="29 30">
    <name type="scientific">Brassica campestris</name>
    <name type="common">Field mustard</name>
    <dbReference type="NCBI Taxonomy" id="3711"/>
    <lineage>
        <taxon>Eukaryota</taxon>
        <taxon>Viridiplantae</taxon>
        <taxon>Streptophyta</taxon>
        <taxon>Embryophyta</taxon>
        <taxon>Tracheophyta</taxon>
        <taxon>Spermatophyta</taxon>
        <taxon>Magnoliopsida</taxon>
        <taxon>eudicotyledons</taxon>
        <taxon>Gunneridae</taxon>
        <taxon>Pentapetalae</taxon>
        <taxon>rosids</taxon>
        <taxon>malvids</taxon>
        <taxon>Brassicales</taxon>
        <taxon>Brassicaceae</taxon>
        <taxon>Brassiceae</taxon>
        <taxon>Brassica</taxon>
    </lineage>
</organism>
<comment type="subcellular location">
    <subcellularLocation>
        <location evidence="1">Membrane</location>
        <topology evidence="1">Multi-pass membrane protein</topology>
    </subcellularLocation>
</comment>
<evidence type="ECO:0000256" key="14">
    <source>
        <dbReference type="ARBA" id="ARBA00022843"/>
    </source>
</evidence>
<evidence type="ECO:0000256" key="17">
    <source>
        <dbReference type="ARBA" id="ARBA00023065"/>
    </source>
</evidence>
<evidence type="ECO:0000313" key="30">
    <source>
        <dbReference type="Proteomes" id="UP000694005"/>
    </source>
</evidence>
<keyword evidence="14" id="KW-0832">Ubl conjugation</keyword>
<feature type="compositionally biased region" description="Polar residues" evidence="24">
    <location>
        <begin position="41"/>
        <end position="55"/>
    </location>
</feature>
<evidence type="ECO:0000256" key="1">
    <source>
        <dbReference type="ARBA" id="ARBA00004141"/>
    </source>
</evidence>
<dbReference type="Pfam" id="PF02714">
    <property type="entry name" value="RSN1_7TM"/>
    <property type="match status" value="1"/>
</dbReference>
<evidence type="ECO:0000256" key="18">
    <source>
        <dbReference type="ARBA" id="ARBA00023136"/>
    </source>
</evidence>
<feature type="transmembrane region" description="Helical" evidence="25">
    <location>
        <begin position="523"/>
        <end position="545"/>
    </location>
</feature>
<dbReference type="InterPro" id="IPR027815">
    <property type="entry name" value="CSC1/OSCA1-like_cyt"/>
</dbReference>
<dbReference type="SMART" id="SM00220">
    <property type="entry name" value="S_TKc"/>
    <property type="match status" value="1"/>
</dbReference>
<evidence type="ECO:0000256" key="3">
    <source>
        <dbReference type="ARBA" id="ARBA00007779"/>
    </source>
</evidence>
<comment type="similarity">
    <text evidence="2">Belongs to the protein kinase superfamily. CAMK Ser/Thr protein kinase family. SNF1 subfamily.</text>
</comment>
<dbReference type="GO" id="GO:0016020">
    <property type="term" value="C:membrane"/>
    <property type="evidence" value="ECO:0007669"/>
    <property type="project" value="UniProtKB-SubCell"/>
</dbReference>
<evidence type="ECO:0000256" key="4">
    <source>
        <dbReference type="ARBA" id="ARBA00012513"/>
    </source>
</evidence>
<evidence type="ECO:0000256" key="6">
    <source>
        <dbReference type="ARBA" id="ARBA00022527"/>
    </source>
</evidence>
<evidence type="ECO:0000256" key="8">
    <source>
        <dbReference type="ARBA" id="ARBA00022692"/>
    </source>
</evidence>
<dbReference type="GO" id="GO:0004674">
    <property type="term" value="F:protein serine/threonine kinase activity"/>
    <property type="evidence" value="ECO:0007669"/>
    <property type="project" value="UniProtKB-KW"/>
</dbReference>
<comment type="catalytic activity">
    <reaction evidence="21">
        <text>L-threonyl-[protein] + ATP = O-phospho-L-threonyl-[protein] + ADP + H(+)</text>
        <dbReference type="Rhea" id="RHEA:46608"/>
        <dbReference type="Rhea" id="RHEA-COMP:11060"/>
        <dbReference type="Rhea" id="RHEA-COMP:11605"/>
        <dbReference type="ChEBI" id="CHEBI:15378"/>
        <dbReference type="ChEBI" id="CHEBI:30013"/>
        <dbReference type="ChEBI" id="CHEBI:30616"/>
        <dbReference type="ChEBI" id="CHEBI:61977"/>
        <dbReference type="ChEBI" id="CHEBI:456216"/>
        <dbReference type="EC" id="2.7.11.1"/>
    </reaction>
</comment>
<dbReference type="SMART" id="SM00165">
    <property type="entry name" value="UBA"/>
    <property type="match status" value="1"/>
</dbReference>
<dbReference type="InterPro" id="IPR003864">
    <property type="entry name" value="CSC1/OSCA1-like_7TM"/>
</dbReference>
<dbReference type="InterPro" id="IPR032880">
    <property type="entry name" value="CSC1/OSCA1-like_N"/>
</dbReference>
<dbReference type="InterPro" id="IPR017441">
    <property type="entry name" value="Protein_kinase_ATP_BS"/>
</dbReference>
<dbReference type="CDD" id="cd14335">
    <property type="entry name" value="UBA_SnRK1_plant"/>
    <property type="match status" value="1"/>
</dbReference>
<dbReference type="PANTHER" id="PTHR13018:SF109">
    <property type="entry name" value="CSC1-LIKE PROTEIN HYP1"/>
    <property type="match status" value="1"/>
</dbReference>
<evidence type="ECO:0000256" key="15">
    <source>
        <dbReference type="ARBA" id="ARBA00022989"/>
    </source>
</evidence>
<feature type="transmembrane region" description="Helical" evidence="25">
    <location>
        <begin position="77"/>
        <end position="102"/>
    </location>
</feature>
<comment type="similarity">
    <text evidence="3">Belongs to the CSC1 (TC 1.A.17) family.</text>
</comment>
<dbReference type="GO" id="GO:0005634">
    <property type="term" value="C:nucleus"/>
    <property type="evidence" value="ECO:0007669"/>
    <property type="project" value="UniProtKB-ARBA"/>
</dbReference>
<evidence type="ECO:0000256" key="23">
    <source>
        <dbReference type="PROSITE-ProRule" id="PRU10141"/>
    </source>
</evidence>
<proteinExistence type="inferred from homology"/>
<dbReference type="InterPro" id="IPR015940">
    <property type="entry name" value="UBA"/>
</dbReference>
<dbReference type="InterPro" id="IPR001772">
    <property type="entry name" value="KA1_dom"/>
</dbReference>
<dbReference type="GO" id="GO:0019900">
    <property type="term" value="F:kinase binding"/>
    <property type="evidence" value="ECO:0007669"/>
    <property type="project" value="UniProtKB-ARBA"/>
</dbReference>
<dbReference type="Pfam" id="PF00627">
    <property type="entry name" value="UBA"/>
    <property type="match status" value="1"/>
</dbReference>
<evidence type="ECO:0000256" key="24">
    <source>
        <dbReference type="SAM" id="MobiDB-lite"/>
    </source>
</evidence>
<keyword evidence="6" id="KW-0723">Serine/threonine-protein kinase</keyword>
<feature type="transmembrane region" description="Helical" evidence="25">
    <location>
        <begin position="702"/>
        <end position="721"/>
    </location>
</feature>
<dbReference type="PROSITE" id="PS50011">
    <property type="entry name" value="PROTEIN_KINASE_DOM"/>
    <property type="match status" value="1"/>
</dbReference>
<dbReference type="FunFam" id="3.30.310.80:FF:000006">
    <property type="entry name" value="Non-specific serine/threonine protein kinase"/>
    <property type="match status" value="1"/>
</dbReference>
<dbReference type="GO" id="GO:0009743">
    <property type="term" value="P:response to carbohydrate"/>
    <property type="evidence" value="ECO:0007669"/>
    <property type="project" value="UniProtKB-ARBA"/>
</dbReference>
<evidence type="ECO:0000256" key="25">
    <source>
        <dbReference type="SAM" id="Phobius"/>
    </source>
</evidence>
<feature type="transmembrane region" description="Helical" evidence="25">
    <location>
        <begin position="675"/>
        <end position="696"/>
    </location>
</feature>
<feature type="transmembrane region" description="Helical" evidence="25">
    <location>
        <begin position="431"/>
        <end position="455"/>
    </location>
</feature>
<keyword evidence="18 25" id="KW-0472">Membrane</keyword>
<dbReference type="InterPro" id="IPR008271">
    <property type="entry name" value="Ser/Thr_kinase_AS"/>
</dbReference>
<feature type="transmembrane region" description="Helical" evidence="25">
    <location>
        <begin position="475"/>
        <end position="503"/>
    </location>
</feature>
<keyword evidence="8 25" id="KW-0812">Transmembrane</keyword>
<keyword evidence="12" id="KW-0106">Calcium</keyword>
<feature type="non-terminal residue" evidence="29">
    <location>
        <position position="1285"/>
    </location>
</feature>
<dbReference type="GO" id="GO:0006633">
    <property type="term" value="P:fatty acid biosynthetic process"/>
    <property type="evidence" value="ECO:0007669"/>
    <property type="project" value="UniProtKB-KW"/>
</dbReference>
<evidence type="ECO:0000256" key="9">
    <source>
        <dbReference type="ARBA" id="ARBA00022741"/>
    </source>
</evidence>
<reference evidence="29 30" key="1">
    <citation type="submission" date="2021-07" db="EMBL/GenBank/DDBJ databases">
        <authorList>
            <consortium name="Genoscope - CEA"/>
            <person name="William W."/>
        </authorList>
    </citation>
    <scope>NUCLEOTIDE SEQUENCE [LARGE SCALE GENOMIC DNA]</scope>
</reference>
<feature type="domain" description="Protein kinase" evidence="26">
    <location>
        <begin position="796"/>
        <end position="1048"/>
    </location>
</feature>
<dbReference type="EMBL" id="LS974621">
    <property type="protein sequence ID" value="CAG7878589.1"/>
    <property type="molecule type" value="Genomic_DNA"/>
</dbReference>
<keyword evidence="16" id="KW-0534">Nitrate assimilation</keyword>
<feature type="transmembrane region" description="Helical" evidence="25">
    <location>
        <begin position="172"/>
        <end position="191"/>
    </location>
</feature>
<dbReference type="Pfam" id="PF00069">
    <property type="entry name" value="Pkinase"/>
    <property type="match status" value="1"/>
</dbReference>
<dbReference type="SUPFAM" id="SSF56112">
    <property type="entry name" value="Protein kinase-like (PK-like)"/>
    <property type="match status" value="1"/>
</dbReference>
<dbReference type="Gene3D" id="1.10.510.10">
    <property type="entry name" value="Transferase(Phosphotransferase) domain 1"/>
    <property type="match status" value="1"/>
</dbReference>
<feature type="transmembrane region" description="Helical" evidence="25">
    <location>
        <begin position="557"/>
        <end position="578"/>
    </location>
</feature>
<evidence type="ECO:0000256" key="2">
    <source>
        <dbReference type="ARBA" id="ARBA00006234"/>
    </source>
</evidence>
<dbReference type="PROSITE" id="PS50030">
    <property type="entry name" value="UBA"/>
    <property type="match status" value="1"/>
</dbReference>
<keyword evidence="10" id="KW-0418">Kinase</keyword>
<evidence type="ECO:0000256" key="19">
    <source>
        <dbReference type="ARBA" id="ARBA00023160"/>
    </source>
</evidence>
<keyword evidence="9 23" id="KW-0547">Nucleotide-binding</keyword>
<dbReference type="GO" id="GO:0005524">
    <property type="term" value="F:ATP binding"/>
    <property type="evidence" value="ECO:0007669"/>
    <property type="project" value="UniProtKB-UniRule"/>
</dbReference>
<keyword evidence="19" id="KW-0444">Lipid biosynthesis</keyword>
<evidence type="ECO:0000313" key="29">
    <source>
        <dbReference type="EMBL" id="CAG7878589.1"/>
    </source>
</evidence>
<dbReference type="InterPro" id="IPR045122">
    <property type="entry name" value="Csc1-like"/>
</dbReference>
<dbReference type="Proteomes" id="UP000694005">
    <property type="component" value="Chromosome A05"/>
</dbReference>
<feature type="binding site" evidence="23">
    <location>
        <position position="825"/>
    </location>
    <ligand>
        <name>ATP</name>
        <dbReference type="ChEBI" id="CHEBI:30616"/>
    </ligand>
</feature>
<keyword evidence="5" id="KW-0813">Transport</keyword>
<evidence type="ECO:0000256" key="20">
    <source>
        <dbReference type="ARBA" id="ARBA00023303"/>
    </source>
</evidence>
<feature type="transmembrane region" description="Helical" evidence="25">
    <location>
        <begin position="621"/>
        <end position="654"/>
    </location>
</feature>
<sequence>RLSNSIDFKKSFLRAGREASSGSSFIQNSVSFSSTSVLQVKTSQGRPASATSRWRSGSKRPPRFSTSRRRQHFRAMILSALLTSVGINLGLCFLFFTLYSILRKQPGNVTVYGPRLIQAGKSQQTNAFNLERLLPTAGWVKRALEPTNEEILSNLGLDALVFTRVFVFSIRVFSFASVVGIFILLPVNYMGTEFEEFFDLPNKSLDSFSISNVNDGSNKLWIHFCAIYIFSAVVCYLLYCEHKYISSKRIAHFYSSKPQPQEFTVLVSGVPLVSGNSISETVESFFREYHSSTYLSHVVVHRTDKLKVLMNDAEKLYKKLTRVKSGTISRQKSKRDGFLGMFGKRVDVVDHYEKKLVKLEDDMRLKQSLLAGEEIPAAFVSFRTRHGAAIASNIQQGMDPTQWLTETAPEPQDVHWPFFTASFVRRWISNVVVFVAFVALIILYVIPVVLVQGLANLHQLETWFPFLKSILNMKIVSQVITGYLPSLIFQAFLMIVPPVMLLLSSMQGFISHSQIEKSACIKLLVFTVWNSFFANVLSGSALYRVNVFLEPKNIPRVLAAAVPAQASFFISYVVTTGWTGLSSEIFRLVPLLWSFMNKLFYKEDDKEFEVPPTPFCQEIPRILFFGLLGTTYFFLSPLILPFLLVYFCLGYVIYRNQLLNVYEAKYETGGKFWPIVHSSTIFSLVLMHIIAIRLFGLKKLPLASSLTIPLPVLTLLFSIYCQRRFLPNFKSYPTECLVNKDKADEREENMSEFYSKLVVAYRDPALSASQYSRDMSPEDPPLLRGRGGVESILPNYKLGRTLGIGSFGRVKIAEHSLTGHKVAIKILNRRKIKNMEMEEKVRREIKILRLFMHPHIIRLYEVIETPTDIYLVMEYVNSGELFDYIVEKGRLQEDEARNFFQQIISGVEYCHRNMVVHRDLKPENLLLDSKSNVKIADFGLSNIMRDGHFLKTSCGSPNYAAPEVISGKLYAGPEVDVWSCGVILYALLCGTLPFDDENIPNLFKKIKGGIYTLPSHLSAGARDLIPRMLVVDPMKRVTIPEIRQHNWFQAHLPRYLAVPPPDTAQQAKKIDEEILQEVINMMGFDRNLLIESLRNRTQNDGTVTYYLILDNRFRVSAGYLGAEFQETMEGTPRMHPAESVASPVSNRLPGLMEFQGVGLRSQYPVERKWALGLQSRAHPREIMTEVLKALQDLNVCWKKIGPYNMKCRWVPNSADNSMQDNNYFGDDSSIIENDAAVKSPNVVKFELQLYKTRDDKYLLDLQRVLGPQFLFLDLCAAFLAQLRVL</sequence>
<evidence type="ECO:0000256" key="7">
    <source>
        <dbReference type="ARBA" id="ARBA00022679"/>
    </source>
</evidence>
<feature type="domain" description="KA1" evidence="28">
    <location>
        <begin position="1236"/>
        <end position="1284"/>
    </location>
</feature>
<dbReference type="Pfam" id="PF02149">
    <property type="entry name" value="KA1"/>
    <property type="match status" value="1"/>
</dbReference>
<evidence type="ECO:0000256" key="21">
    <source>
        <dbReference type="ARBA" id="ARBA00047899"/>
    </source>
</evidence>
<dbReference type="InterPro" id="IPR028375">
    <property type="entry name" value="KA1/Ssp2_C"/>
</dbReference>
<dbReference type="InterPro" id="IPR011009">
    <property type="entry name" value="Kinase-like_dom_sf"/>
</dbReference>
<evidence type="ECO:0000256" key="13">
    <source>
        <dbReference type="ARBA" id="ARBA00022840"/>
    </source>
</evidence>
<dbReference type="Gramene" id="A05p51100.2_BraZ1">
    <property type="protein sequence ID" value="A05p51100.2_BraZ1.CDS"/>
    <property type="gene ID" value="A05g51100.2_BraZ1"/>
</dbReference>
<feature type="region of interest" description="Disordered" evidence="24">
    <location>
        <begin position="41"/>
        <end position="67"/>
    </location>
</feature>
<feature type="domain" description="UBA" evidence="27">
    <location>
        <begin position="1069"/>
        <end position="1110"/>
    </location>
</feature>
<dbReference type="Pfam" id="PF14703">
    <property type="entry name" value="PHM7_cyt"/>
    <property type="match status" value="1"/>
</dbReference>
<dbReference type="InterPro" id="IPR000719">
    <property type="entry name" value="Prot_kinase_dom"/>
</dbReference>
<dbReference type="CDD" id="cd14079">
    <property type="entry name" value="STKc_AMPK_alpha"/>
    <property type="match status" value="1"/>
</dbReference>
<evidence type="ECO:0000259" key="27">
    <source>
        <dbReference type="PROSITE" id="PS50030"/>
    </source>
</evidence>
<dbReference type="Gene3D" id="3.30.310.80">
    <property type="entry name" value="Kinase associated domain 1, KA1"/>
    <property type="match status" value="1"/>
</dbReference>
<keyword evidence="15 25" id="KW-1133">Transmembrane helix</keyword>
<dbReference type="FunFam" id="3.30.200.20:FF:000236">
    <property type="entry name" value="Non-specific serine/threonine protein kinase"/>
    <property type="match status" value="1"/>
</dbReference>
<dbReference type="GO" id="GO:0042128">
    <property type="term" value="P:nitrate assimilation"/>
    <property type="evidence" value="ECO:0007669"/>
    <property type="project" value="UniProtKB-KW"/>
</dbReference>
<evidence type="ECO:0000259" key="26">
    <source>
        <dbReference type="PROSITE" id="PS50011"/>
    </source>
</evidence>
<keyword evidence="20" id="KW-0407">Ion channel</keyword>
<keyword evidence="13 23" id="KW-0067">ATP-binding</keyword>
<accession>A0A8D9DRQ7</accession>
<evidence type="ECO:0000256" key="5">
    <source>
        <dbReference type="ARBA" id="ARBA00022448"/>
    </source>
</evidence>
<dbReference type="PROSITE" id="PS00108">
    <property type="entry name" value="PROTEIN_KINASE_ST"/>
    <property type="match status" value="1"/>
</dbReference>
<evidence type="ECO:0000256" key="10">
    <source>
        <dbReference type="ARBA" id="ARBA00022777"/>
    </source>
</evidence>
<keyword evidence="19" id="KW-0443">Lipid metabolism</keyword>
<keyword evidence="11" id="KW-0276">Fatty acid metabolism</keyword>
<name>A0A8D9DRQ7_BRACM</name>
<evidence type="ECO:0000256" key="16">
    <source>
        <dbReference type="ARBA" id="ARBA00023063"/>
    </source>
</evidence>
<keyword evidence="17" id="KW-0406">Ion transport</keyword>
<evidence type="ECO:0000259" key="28">
    <source>
        <dbReference type="PROSITE" id="PS50032"/>
    </source>
</evidence>
<dbReference type="PANTHER" id="PTHR13018">
    <property type="entry name" value="PROBABLE MEMBRANE PROTEIN DUF221-RELATED"/>
    <property type="match status" value="1"/>
</dbReference>
<dbReference type="GO" id="GO:0005227">
    <property type="term" value="F:calcium-activated cation channel activity"/>
    <property type="evidence" value="ECO:0007669"/>
    <property type="project" value="InterPro"/>
</dbReference>
<dbReference type="Pfam" id="PF13967">
    <property type="entry name" value="RSN1_TM"/>
    <property type="match status" value="1"/>
</dbReference>
<dbReference type="FunFam" id="1.10.510.10:FF:000204">
    <property type="entry name" value="Non-specific serine/threonine protein kinase"/>
    <property type="match status" value="1"/>
</dbReference>
<protein>
    <recommendedName>
        <fullName evidence="4">non-specific serine/threonine protein kinase</fullName>
        <ecNumber evidence="4">2.7.11.1</ecNumber>
    </recommendedName>
</protein>